<comment type="caution">
    <text evidence="6">The sequence shown here is derived from an EMBL/GenBank/DDBJ whole genome shotgun (WGS) entry which is preliminary data.</text>
</comment>
<dbReference type="OrthoDB" id="9803907at2"/>
<dbReference type="GO" id="GO:0046872">
    <property type="term" value="F:metal ion binding"/>
    <property type="evidence" value="ECO:0007669"/>
    <property type="project" value="InterPro"/>
</dbReference>
<dbReference type="Pfam" id="PF18603">
    <property type="entry name" value="LAL_C2"/>
    <property type="match status" value="1"/>
</dbReference>
<evidence type="ECO:0000259" key="5">
    <source>
        <dbReference type="PROSITE" id="PS50975"/>
    </source>
</evidence>
<dbReference type="InterPro" id="IPR052032">
    <property type="entry name" value="ATP-dep_AA_Ligase"/>
</dbReference>
<gene>
    <name evidence="6" type="ORF">PPOP_3896</name>
</gene>
<dbReference type="AlphaFoldDB" id="M9LMA6"/>
<dbReference type="PROSITE" id="PS50975">
    <property type="entry name" value="ATP_GRASP"/>
    <property type="match status" value="1"/>
</dbReference>
<dbReference type="SUPFAM" id="SSF56059">
    <property type="entry name" value="Glutathione synthetase ATP-binding domain-like"/>
    <property type="match status" value="1"/>
</dbReference>
<evidence type="ECO:0000256" key="1">
    <source>
        <dbReference type="ARBA" id="ARBA00022598"/>
    </source>
</evidence>
<sequence>MIALARAAAWGLNPIFYTNHPGRYSGLADTGCQVHVCDTNDPYHLQQHIRDTIDAQDIQGIATTSEFYLEQVAALTAQYQLPGNPIEVVRKVRNKAETRRVLAQAGILQPQFGVVRHESELDAAIRSVGLPCVVKPTDDSGSNEVRLCSSPEMAAQQMTNILRHQVNVRGQATSGAVLVEEYVQAPEFSVETISWQGKAEVIGITQKSLAGLPFFVEAGHLFPALLSKEQSHAIIQAVLHALEAVGFRNGAAHTEVKWTAQGCSIIEINGRLAGGMIPELIRLTTGVDLLEQQLLCAFRGPTVQHVTYKGTAGIRFLISDTVGQVTHITGMDQAVQMHNVKDVKVNVLPGCHVSPPQNAYQRLGYVIAHGGTCEETVQSLDHAVQQIQIIAK</sequence>
<keyword evidence="2 4" id="KW-0547">Nucleotide-binding</keyword>
<organism evidence="6 7">
    <name type="scientific">Paenibacillus popilliae ATCC 14706</name>
    <dbReference type="NCBI Taxonomy" id="1212764"/>
    <lineage>
        <taxon>Bacteria</taxon>
        <taxon>Bacillati</taxon>
        <taxon>Bacillota</taxon>
        <taxon>Bacilli</taxon>
        <taxon>Bacillales</taxon>
        <taxon>Paenibacillaceae</taxon>
        <taxon>Paenibacillus</taxon>
    </lineage>
</organism>
<dbReference type="Gene3D" id="3.30.470.20">
    <property type="entry name" value="ATP-grasp fold, B domain"/>
    <property type="match status" value="1"/>
</dbReference>
<keyword evidence="7" id="KW-1185">Reference proteome</keyword>
<proteinExistence type="predicted"/>
<evidence type="ECO:0000313" key="7">
    <source>
        <dbReference type="Proteomes" id="UP000029453"/>
    </source>
</evidence>
<keyword evidence="3 4" id="KW-0067">ATP-binding</keyword>
<keyword evidence="1" id="KW-0436">Ligase</keyword>
<dbReference type="PANTHER" id="PTHR43585">
    <property type="entry name" value="FUMIPYRROLE BIOSYNTHESIS PROTEIN C"/>
    <property type="match status" value="1"/>
</dbReference>
<dbReference type="Pfam" id="PF13535">
    <property type="entry name" value="ATP-grasp_4"/>
    <property type="match status" value="1"/>
</dbReference>
<evidence type="ECO:0000313" key="6">
    <source>
        <dbReference type="EMBL" id="GAC44490.1"/>
    </source>
</evidence>
<dbReference type="PANTHER" id="PTHR43585:SF2">
    <property type="entry name" value="ATP-GRASP ENZYME FSQD"/>
    <property type="match status" value="1"/>
</dbReference>
<feature type="domain" description="ATP-grasp" evidence="5">
    <location>
        <begin position="99"/>
        <end position="298"/>
    </location>
</feature>
<dbReference type="GO" id="GO:0005524">
    <property type="term" value="F:ATP binding"/>
    <property type="evidence" value="ECO:0007669"/>
    <property type="project" value="UniProtKB-UniRule"/>
</dbReference>
<dbReference type="RefSeq" id="WP_006288337.1">
    <property type="nucleotide sequence ID" value="NZ_BALG01000526.1"/>
</dbReference>
<dbReference type="InterPro" id="IPR040570">
    <property type="entry name" value="LAL_C2"/>
</dbReference>
<dbReference type="GO" id="GO:0016874">
    <property type="term" value="F:ligase activity"/>
    <property type="evidence" value="ECO:0007669"/>
    <property type="project" value="UniProtKB-KW"/>
</dbReference>
<dbReference type="Proteomes" id="UP000029453">
    <property type="component" value="Unassembled WGS sequence"/>
</dbReference>
<name>M9LMA6_PAEPP</name>
<dbReference type="EMBL" id="BALG01000526">
    <property type="protein sequence ID" value="GAC44490.1"/>
    <property type="molecule type" value="Genomic_DNA"/>
</dbReference>
<evidence type="ECO:0000256" key="4">
    <source>
        <dbReference type="PROSITE-ProRule" id="PRU00409"/>
    </source>
</evidence>
<evidence type="ECO:0000256" key="2">
    <source>
        <dbReference type="ARBA" id="ARBA00022741"/>
    </source>
</evidence>
<accession>M9LMA6</accession>
<dbReference type="SMART" id="SM01209">
    <property type="entry name" value="GARS_A"/>
    <property type="match status" value="1"/>
</dbReference>
<protein>
    <submittedName>
        <fullName evidence="6">Biotin carboxylase</fullName>
    </submittedName>
</protein>
<evidence type="ECO:0000256" key="3">
    <source>
        <dbReference type="ARBA" id="ARBA00022840"/>
    </source>
</evidence>
<dbReference type="InterPro" id="IPR011761">
    <property type="entry name" value="ATP-grasp"/>
</dbReference>
<reference evidence="6 7" key="1">
    <citation type="submission" date="2012-10" db="EMBL/GenBank/DDBJ databases">
        <title>Draft Genome Sequence of Paenibacillus popilliae ATCC 14706T.</title>
        <authorList>
            <person name="Iiyama K."/>
            <person name="Mori K."/>
            <person name="Mon H."/>
            <person name="Chieda Y."/>
            <person name="Lee J.M."/>
            <person name="Kusakabe T."/>
            <person name="Tashiro K."/>
            <person name="Asano S."/>
            <person name="Yasunaga-Aoki C."/>
            <person name="Shimizu S."/>
        </authorList>
    </citation>
    <scope>NUCLEOTIDE SEQUENCE [LARGE SCALE GENOMIC DNA]</scope>
    <source>
        <strain evidence="6 7">ATCC 14706</strain>
    </source>
</reference>